<organism evidence="3 4">
    <name type="scientific">Pseudonocardia autotrophica</name>
    <name type="common">Amycolata autotrophica</name>
    <name type="synonym">Nocardia autotrophica</name>
    <dbReference type="NCBI Taxonomy" id="2074"/>
    <lineage>
        <taxon>Bacteria</taxon>
        <taxon>Bacillati</taxon>
        <taxon>Actinomycetota</taxon>
        <taxon>Actinomycetes</taxon>
        <taxon>Pseudonocardiales</taxon>
        <taxon>Pseudonocardiaceae</taxon>
        <taxon>Pseudonocardia</taxon>
    </lineage>
</organism>
<dbReference type="InterPro" id="IPR012223">
    <property type="entry name" value="TEII"/>
</dbReference>
<dbReference type="Proteomes" id="UP000194360">
    <property type="component" value="Unassembled WGS sequence"/>
</dbReference>
<evidence type="ECO:0000256" key="1">
    <source>
        <dbReference type="ARBA" id="ARBA00007169"/>
    </source>
</evidence>
<dbReference type="OrthoDB" id="4169718at2"/>
<dbReference type="GO" id="GO:0008610">
    <property type="term" value="P:lipid biosynthetic process"/>
    <property type="evidence" value="ECO:0007669"/>
    <property type="project" value="TreeGrafter"/>
</dbReference>
<sequence length="262" mass="27031">MTASVVSTPPIRVTGGAAPDRPALVCLHHAGGSAAAFRDWDAALPGVEVHAVELPGHGVRAAEPAEQDLHRLLDRLDTELGPLLDSRPHVLFGHSMGGLLGYHLSSRRVLRGDRPASALLVAAYSAPHLARPAITGIDLDSVDDLALARHLAGIGGIPAALLRRPEWLPALLGPARADLRVCAGHRYRPGPPLPVPVHAFAGRTDPLVPVSAMAGWAAHTDAGFELTVLPGGHFLVQDEQAGLLPAVATALTGAATAAGTPV</sequence>
<dbReference type="EC" id="1.1.-.-" evidence="3"/>
<evidence type="ECO:0000313" key="3">
    <source>
        <dbReference type="EMBL" id="OSY42807.1"/>
    </source>
</evidence>
<proteinExistence type="inferred from homology"/>
<comment type="similarity">
    <text evidence="1">Belongs to the thioesterase family.</text>
</comment>
<gene>
    <name evidence="3" type="primary">lgrE_1</name>
    <name evidence="3" type="ORF">BG845_01048</name>
</gene>
<protein>
    <submittedName>
        <fullName evidence="3">Linear gramicidin dehydrogenase LgrE</fullName>
        <ecNumber evidence="3">1.1.-.-</ecNumber>
    </submittedName>
</protein>
<dbReference type="STRING" id="2074.BG845_01048"/>
<dbReference type="PANTHER" id="PTHR11487">
    <property type="entry name" value="THIOESTERASE"/>
    <property type="match status" value="1"/>
</dbReference>
<accession>A0A1Y2N6T1</accession>
<dbReference type="Gene3D" id="3.40.50.1820">
    <property type="entry name" value="alpha/beta hydrolase"/>
    <property type="match status" value="1"/>
</dbReference>
<dbReference type="InterPro" id="IPR029058">
    <property type="entry name" value="AB_hydrolase_fold"/>
</dbReference>
<dbReference type="RefSeq" id="WP_085911369.1">
    <property type="nucleotide sequence ID" value="NZ_AP018920.1"/>
</dbReference>
<evidence type="ECO:0000313" key="4">
    <source>
        <dbReference type="Proteomes" id="UP000194360"/>
    </source>
</evidence>
<keyword evidence="4" id="KW-1185">Reference proteome</keyword>
<evidence type="ECO:0000259" key="2">
    <source>
        <dbReference type="Pfam" id="PF00975"/>
    </source>
</evidence>
<dbReference type="AlphaFoldDB" id="A0A1Y2N6T1"/>
<dbReference type="PANTHER" id="PTHR11487:SF0">
    <property type="entry name" value="S-ACYL FATTY ACID SYNTHASE THIOESTERASE, MEDIUM CHAIN"/>
    <property type="match status" value="1"/>
</dbReference>
<dbReference type="Pfam" id="PF00975">
    <property type="entry name" value="Thioesterase"/>
    <property type="match status" value="1"/>
</dbReference>
<dbReference type="EMBL" id="MIGB01000004">
    <property type="protein sequence ID" value="OSY42807.1"/>
    <property type="molecule type" value="Genomic_DNA"/>
</dbReference>
<keyword evidence="3" id="KW-0560">Oxidoreductase</keyword>
<dbReference type="GO" id="GO:0016491">
    <property type="term" value="F:oxidoreductase activity"/>
    <property type="evidence" value="ECO:0007669"/>
    <property type="project" value="UniProtKB-KW"/>
</dbReference>
<reference evidence="3 4" key="1">
    <citation type="submission" date="2016-09" db="EMBL/GenBank/DDBJ databases">
        <title>Pseudonocardia autotrophica DSM535, a candidate organism with high potential of specific P450 cytochromes.</title>
        <authorList>
            <person name="Grumaz C."/>
            <person name="Vainshtein Y."/>
            <person name="Kirstahler P."/>
            <person name="Sohn K."/>
        </authorList>
    </citation>
    <scope>NUCLEOTIDE SEQUENCE [LARGE SCALE GENOMIC DNA]</scope>
    <source>
        <strain evidence="3 4">DSM 535</strain>
    </source>
</reference>
<name>A0A1Y2N6T1_PSEAH</name>
<comment type="caution">
    <text evidence="3">The sequence shown here is derived from an EMBL/GenBank/DDBJ whole genome shotgun (WGS) entry which is preliminary data.</text>
</comment>
<feature type="domain" description="Thioesterase" evidence="2">
    <location>
        <begin position="23"/>
        <end position="238"/>
    </location>
</feature>
<dbReference type="SUPFAM" id="SSF53474">
    <property type="entry name" value="alpha/beta-Hydrolases"/>
    <property type="match status" value="1"/>
</dbReference>
<dbReference type="InterPro" id="IPR001031">
    <property type="entry name" value="Thioesterase"/>
</dbReference>